<dbReference type="Proteomes" id="UP001178507">
    <property type="component" value="Unassembled WGS sequence"/>
</dbReference>
<dbReference type="EMBL" id="CAUJNA010003772">
    <property type="protein sequence ID" value="CAJ1409505.1"/>
    <property type="molecule type" value="Genomic_DNA"/>
</dbReference>
<accession>A0AA36NEE6</accession>
<gene>
    <name evidence="1" type="ORF">EVOR1521_LOCUS30589</name>
</gene>
<keyword evidence="2" id="KW-1185">Reference proteome</keyword>
<feature type="non-terminal residue" evidence="1">
    <location>
        <position position="1"/>
    </location>
</feature>
<sequence length="134" mass="15414">TAQWLSIQSWLAMGCCGSFRTRLKRCCRRGCRRIWAAQPKRLQEAVESVLGKAYFALVCARWAVNFFWEDRQELLADAKAAVQDTWRLGQVPTSQSQVYAELQPFRWALMAGLAYCSWDMVLKVLRSSAMQLES</sequence>
<name>A0AA36NEE6_9DINO</name>
<comment type="caution">
    <text evidence="1">The sequence shown here is derived from an EMBL/GenBank/DDBJ whole genome shotgun (WGS) entry which is preliminary data.</text>
</comment>
<proteinExistence type="predicted"/>
<dbReference type="AlphaFoldDB" id="A0AA36NEE6"/>
<evidence type="ECO:0000313" key="1">
    <source>
        <dbReference type="EMBL" id="CAJ1409505.1"/>
    </source>
</evidence>
<evidence type="ECO:0000313" key="2">
    <source>
        <dbReference type="Proteomes" id="UP001178507"/>
    </source>
</evidence>
<protein>
    <submittedName>
        <fullName evidence="1">Uncharacterized protein</fullName>
    </submittedName>
</protein>
<reference evidence="1" key="1">
    <citation type="submission" date="2023-08" db="EMBL/GenBank/DDBJ databases">
        <authorList>
            <person name="Chen Y."/>
            <person name="Shah S."/>
            <person name="Dougan E. K."/>
            <person name="Thang M."/>
            <person name="Chan C."/>
        </authorList>
    </citation>
    <scope>NUCLEOTIDE SEQUENCE</scope>
</reference>
<organism evidence="1 2">
    <name type="scientific">Effrenium voratum</name>
    <dbReference type="NCBI Taxonomy" id="2562239"/>
    <lineage>
        <taxon>Eukaryota</taxon>
        <taxon>Sar</taxon>
        <taxon>Alveolata</taxon>
        <taxon>Dinophyceae</taxon>
        <taxon>Suessiales</taxon>
        <taxon>Symbiodiniaceae</taxon>
        <taxon>Effrenium</taxon>
    </lineage>
</organism>